<keyword evidence="4" id="KW-1133">Transmembrane helix</keyword>
<comment type="subcellular location">
    <subcellularLocation>
        <location evidence="1">Membrane</location>
        <topology evidence="1">Multi-pass membrane protein</topology>
    </subcellularLocation>
</comment>
<protein>
    <submittedName>
        <fullName evidence="8">Uncharacterized protein</fullName>
    </submittedName>
</protein>
<feature type="region of interest" description="Disordered" evidence="7">
    <location>
        <begin position="135"/>
        <end position="157"/>
    </location>
</feature>
<comment type="similarity">
    <text evidence="2 6">Belongs to the peroxisomal membrane protein PXMP2/4 family.</text>
</comment>
<organism evidence="8 9">
    <name type="scientific">Rhododendron griersonianum</name>
    <dbReference type="NCBI Taxonomy" id="479676"/>
    <lineage>
        <taxon>Eukaryota</taxon>
        <taxon>Viridiplantae</taxon>
        <taxon>Streptophyta</taxon>
        <taxon>Embryophyta</taxon>
        <taxon>Tracheophyta</taxon>
        <taxon>Spermatophyta</taxon>
        <taxon>Magnoliopsida</taxon>
        <taxon>eudicotyledons</taxon>
        <taxon>Gunneridae</taxon>
        <taxon>Pentapetalae</taxon>
        <taxon>asterids</taxon>
        <taxon>Ericales</taxon>
        <taxon>Ericaceae</taxon>
        <taxon>Ericoideae</taxon>
        <taxon>Rhodoreae</taxon>
        <taxon>Rhododendron</taxon>
    </lineage>
</organism>
<evidence type="ECO:0000313" key="9">
    <source>
        <dbReference type="Proteomes" id="UP000823749"/>
    </source>
</evidence>
<dbReference type="GO" id="GO:0016020">
    <property type="term" value="C:membrane"/>
    <property type="evidence" value="ECO:0007669"/>
    <property type="project" value="UniProtKB-SubCell"/>
</dbReference>
<dbReference type="EMBL" id="JACTNZ010000013">
    <property type="protein sequence ID" value="KAG5516280.1"/>
    <property type="molecule type" value="Genomic_DNA"/>
</dbReference>
<name>A0AAV6HRB1_9ERIC</name>
<evidence type="ECO:0000313" key="8">
    <source>
        <dbReference type="EMBL" id="KAG5516280.1"/>
    </source>
</evidence>
<evidence type="ECO:0000256" key="2">
    <source>
        <dbReference type="ARBA" id="ARBA00006824"/>
    </source>
</evidence>
<proteinExistence type="inferred from homology"/>
<sequence length="157" mass="17506">MGRLRSRDFRPKNSVMGQVMIPKPGEELRLPSTNLVLGPTDLLGLDSEHGLEGILAEIVEFVMGKELIPTDGEIWGVRRHAVVPTLHQKAGWKLWPFAHLITYGVIPVEQRLLWVDCVELIWVTILSTYSNEKSEARISEAEADSSSPSIGPPEVEK</sequence>
<evidence type="ECO:0000256" key="3">
    <source>
        <dbReference type="ARBA" id="ARBA00022692"/>
    </source>
</evidence>
<keyword evidence="3" id="KW-0812">Transmembrane</keyword>
<keyword evidence="5" id="KW-0472">Membrane</keyword>
<reference evidence="8 9" key="1">
    <citation type="submission" date="2020-08" db="EMBL/GenBank/DDBJ databases">
        <title>Plant Genome Project.</title>
        <authorList>
            <person name="Zhang R.-G."/>
        </authorList>
    </citation>
    <scope>NUCLEOTIDE SEQUENCE [LARGE SCALE GENOMIC DNA]</scope>
    <source>
        <strain evidence="8">WSP0</strain>
        <tissue evidence="8">Leaf</tissue>
    </source>
</reference>
<dbReference type="AlphaFoldDB" id="A0AAV6HRB1"/>
<dbReference type="PANTHER" id="PTHR11266:SF121">
    <property type="entry name" value="OS09G0315000 PROTEIN"/>
    <property type="match status" value="1"/>
</dbReference>
<keyword evidence="9" id="KW-1185">Reference proteome</keyword>
<evidence type="ECO:0000256" key="6">
    <source>
        <dbReference type="RuleBase" id="RU363053"/>
    </source>
</evidence>
<evidence type="ECO:0000256" key="7">
    <source>
        <dbReference type="SAM" id="MobiDB-lite"/>
    </source>
</evidence>
<dbReference type="PANTHER" id="PTHR11266">
    <property type="entry name" value="PEROXISOMAL MEMBRANE PROTEIN 2, PXMP2 MPV17"/>
    <property type="match status" value="1"/>
</dbReference>
<accession>A0AAV6HRB1</accession>
<dbReference type="Proteomes" id="UP000823749">
    <property type="component" value="Chromosome 13"/>
</dbReference>
<gene>
    <name evidence="8" type="ORF">RHGRI_037100</name>
</gene>
<dbReference type="InterPro" id="IPR007248">
    <property type="entry name" value="Mpv17_PMP22"/>
</dbReference>
<evidence type="ECO:0000256" key="1">
    <source>
        <dbReference type="ARBA" id="ARBA00004141"/>
    </source>
</evidence>
<dbReference type="GO" id="GO:0005737">
    <property type="term" value="C:cytoplasm"/>
    <property type="evidence" value="ECO:0007669"/>
    <property type="project" value="TreeGrafter"/>
</dbReference>
<evidence type="ECO:0000256" key="5">
    <source>
        <dbReference type="ARBA" id="ARBA00023136"/>
    </source>
</evidence>
<comment type="caution">
    <text evidence="8">The sequence shown here is derived from an EMBL/GenBank/DDBJ whole genome shotgun (WGS) entry which is preliminary data.</text>
</comment>
<dbReference type="Pfam" id="PF04117">
    <property type="entry name" value="Mpv17_PMP22"/>
    <property type="match status" value="1"/>
</dbReference>
<evidence type="ECO:0000256" key="4">
    <source>
        <dbReference type="ARBA" id="ARBA00022989"/>
    </source>
</evidence>